<dbReference type="PANTHER" id="PTHR43711:SF26">
    <property type="entry name" value="SENSOR HISTIDINE KINASE RCSC"/>
    <property type="match status" value="1"/>
</dbReference>
<dbReference type="EC" id="2.7.13.3" evidence="2"/>
<comment type="catalytic activity">
    <reaction evidence="1">
        <text>ATP + protein L-histidine = ADP + protein N-phospho-L-histidine.</text>
        <dbReference type="EC" id="2.7.13.3"/>
    </reaction>
</comment>
<dbReference type="Gene3D" id="1.10.287.130">
    <property type="match status" value="1"/>
</dbReference>
<dbReference type="InterPro" id="IPR050736">
    <property type="entry name" value="Sensor_HK_Regulatory"/>
</dbReference>
<evidence type="ECO:0000313" key="10">
    <source>
        <dbReference type="EMBL" id="GGG33415.1"/>
    </source>
</evidence>
<dbReference type="InterPro" id="IPR001610">
    <property type="entry name" value="PAC"/>
</dbReference>
<keyword evidence="3" id="KW-0597">Phosphoprotein</keyword>
<dbReference type="NCBIfam" id="TIGR00229">
    <property type="entry name" value="sensory_box"/>
    <property type="match status" value="3"/>
</dbReference>
<dbReference type="SUPFAM" id="SSF55874">
    <property type="entry name" value="ATPase domain of HSP90 chaperone/DNA topoisomerase II/histidine kinase"/>
    <property type="match status" value="1"/>
</dbReference>
<evidence type="ECO:0000256" key="5">
    <source>
        <dbReference type="ARBA" id="ARBA00022777"/>
    </source>
</evidence>
<dbReference type="Pfam" id="PF00512">
    <property type="entry name" value="HisKA"/>
    <property type="match status" value="1"/>
</dbReference>
<evidence type="ECO:0000256" key="1">
    <source>
        <dbReference type="ARBA" id="ARBA00000085"/>
    </source>
</evidence>
<dbReference type="Pfam" id="PF02518">
    <property type="entry name" value="HATPase_c"/>
    <property type="match status" value="1"/>
</dbReference>
<dbReference type="InterPro" id="IPR000700">
    <property type="entry name" value="PAS-assoc_C"/>
</dbReference>
<dbReference type="InterPro" id="IPR036097">
    <property type="entry name" value="HisK_dim/P_sf"/>
</dbReference>
<dbReference type="SUPFAM" id="SSF55781">
    <property type="entry name" value="GAF domain-like"/>
    <property type="match status" value="1"/>
</dbReference>
<dbReference type="InterPro" id="IPR029016">
    <property type="entry name" value="GAF-like_dom_sf"/>
</dbReference>
<reference evidence="10" key="1">
    <citation type="journal article" date="2014" name="Int. J. Syst. Evol. Microbiol.">
        <title>Complete genome sequence of Corynebacterium casei LMG S-19264T (=DSM 44701T), isolated from a smear-ripened cheese.</title>
        <authorList>
            <consortium name="US DOE Joint Genome Institute (JGI-PGF)"/>
            <person name="Walter F."/>
            <person name="Albersmeier A."/>
            <person name="Kalinowski J."/>
            <person name="Ruckert C."/>
        </authorList>
    </citation>
    <scope>NUCLEOTIDE SEQUENCE</scope>
    <source>
        <strain evidence="10">CGMCC 1.12751</strain>
    </source>
</reference>
<dbReference type="InterPro" id="IPR035965">
    <property type="entry name" value="PAS-like_dom_sf"/>
</dbReference>
<reference evidence="10" key="2">
    <citation type="submission" date="2020-09" db="EMBL/GenBank/DDBJ databases">
        <authorList>
            <person name="Sun Q."/>
            <person name="Zhou Y."/>
        </authorList>
    </citation>
    <scope>NUCLEOTIDE SEQUENCE</scope>
    <source>
        <strain evidence="10">CGMCC 1.12751</strain>
    </source>
</reference>
<evidence type="ECO:0000256" key="6">
    <source>
        <dbReference type="ARBA" id="ARBA00023012"/>
    </source>
</evidence>
<evidence type="ECO:0000256" key="3">
    <source>
        <dbReference type="ARBA" id="ARBA00022553"/>
    </source>
</evidence>
<evidence type="ECO:0000259" key="9">
    <source>
        <dbReference type="PROSITE" id="PS50113"/>
    </source>
</evidence>
<dbReference type="PROSITE" id="PS50113">
    <property type="entry name" value="PAC"/>
    <property type="match status" value="1"/>
</dbReference>
<feature type="domain" description="Histidine kinase" evidence="7">
    <location>
        <begin position="588"/>
        <end position="804"/>
    </location>
</feature>
<organism evidence="10 11">
    <name type="scientific">Bizionia arctica</name>
    <dbReference type="NCBI Taxonomy" id="1495645"/>
    <lineage>
        <taxon>Bacteria</taxon>
        <taxon>Pseudomonadati</taxon>
        <taxon>Bacteroidota</taxon>
        <taxon>Flavobacteriia</taxon>
        <taxon>Flavobacteriales</taxon>
        <taxon>Flavobacteriaceae</taxon>
        <taxon>Bizionia</taxon>
    </lineage>
</organism>
<dbReference type="CDD" id="cd00075">
    <property type="entry name" value="HATPase"/>
    <property type="match status" value="1"/>
</dbReference>
<dbReference type="InterPro" id="IPR003661">
    <property type="entry name" value="HisK_dim/P_dom"/>
</dbReference>
<dbReference type="InterPro" id="IPR005467">
    <property type="entry name" value="His_kinase_dom"/>
</dbReference>
<dbReference type="Pfam" id="PF13426">
    <property type="entry name" value="PAS_9"/>
    <property type="match status" value="3"/>
</dbReference>
<proteinExistence type="predicted"/>
<gene>
    <name evidence="10" type="ORF">GCM10010976_01430</name>
</gene>
<keyword evidence="4" id="KW-0808">Transferase</keyword>
<feature type="domain" description="PAC" evidence="9">
    <location>
        <begin position="203"/>
        <end position="257"/>
    </location>
</feature>
<feature type="domain" description="PAS" evidence="8">
    <location>
        <begin position="5"/>
        <end position="79"/>
    </location>
</feature>
<dbReference type="SUPFAM" id="SSF47384">
    <property type="entry name" value="Homodimeric domain of signal transducing histidine kinase"/>
    <property type="match status" value="1"/>
</dbReference>
<dbReference type="SMART" id="SM00065">
    <property type="entry name" value="GAF"/>
    <property type="match status" value="1"/>
</dbReference>
<dbReference type="InterPro" id="IPR000014">
    <property type="entry name" value="PAS"/>
</dbReference>
<keyword evidence="6" id="KW-0902">Two-component regulatory system</keyword>
<dbReference type="FunFam" id="3.30.565.10:FF:000006">
    <property type="entry name" value="Sensor histidine kinase WalK"/>
    <property type="match status" value="1"/>
</dbReference>
<dbReference type="PROSITE" id="PS50112">
    <property type="entry name" value="PAS"/>
    <property type="match status" value="3"/>
</dbReference>
<evidence type="ECO:0000256" key="4">
    <source>
        <dbReference type="ARBA" id="ARBA00022679"/>
    </source>
</evidence>
<evidence type="ECO:0000259" key="7">
    <source>
        <dbReference type="PROSITE" id="PS50109"/>
    </source>
</evidence>
<dbReference type="PANTHER" id="PTHR43711">
    <property type="entry name" value="TWO-COMPONENT HISTIDINE KINASE"/>
    <property type="match status" value="1"/>
</dbReference>
<dbReference type="SMART" id="SM00387">
    <property type="entry name" value="HATPase_c"/>
    <property type="match status" value="1"/>
</dbReference>
<dbReference type="InterPro" id="IPR004358">
    <property type="entry name" value="Sig_transdc_His_kin-like_C"/>
</dbReference>
<dbReference type="CDD" id="cd00082">
    <property type="entry name" value="HisKA"/>
    <property type="match status" value="1"/>
</dbReference>
<evidence type="ECO:0000256" key="2">
    <source>
        <dbReference type="ARBA" id="ARBA00012438"/>
    </source>
</evidence>
<feature type="domain" description="PAS" evidence="8">
    <location>
        <begin position="254"/>
        <end position="297"/>
    </location>
</feature>
<dbReference type="Proteomes" id="UP000625976">
    <property type="component" value="Unassembled WGS sequence"/>
</dbReference>
<keyword evidence="5" id="KW-0418">Kinase</keyword>
<protein>
    <recommendedName>
        <fullName evidence="2">histidine kinase</fullName>
        <ecNumber evidence="2">2.7.13.3</ecNumber>
    </recommendedName>
</protein>
<dbReference type="AlphaFoldDB" id="A0A917GAC1"/>
<dbReference type="InterPro" id="IPR003018">
    <property type="entry name" value="GAF"/>
</dbReference>
<evidence type="ECO:0000313" key="11">
    <source>
        <dbReference type="Proteomes" id="UP000625976"/>
    </source>
</evidence>
<dbReference type="Gene3D" id="3.30.565.10">
    <property type="entry name" value="Histidine kinase-like ATPase, C-terminal domain"/>
    <property type="match status" value="1"/>
</dbReference>
<dbReference type="InterPro" id="IPR003594">
    <property type="entry name" value="HATPase_dom"/>
</dbReference>
<dbReference type="SMART" id="SM00388">
    <property type="entry name" value="HisKA"/>
    <property type="match status" value="1"/>
</dbReference>
<dbReference type="SUPFAM" id="SSF55785">
    <property type="entry name" value="PYP-like sensor domain (PAS domain)"/>
    <property type="match status" value="3"/>
</dbReference>
<evidence type="ECO:0000259" key="8">
    <source>
        <dbReference type="PROSITE" id="PS50112"/>
    </source>
</evidence>
<dbReference type="PROSITE" id="PS50109">
    <property type="entry name" value="HIS_KIN"/>
    <property type="match status" value="1"/>
</dbReference>
<dbReference type="Gene3D" id="3.30.450.20">
    <property type="entry name" value="PAS domain"/>
    <property type="match status" value="3"/>
</dbReference>
<comment type="caution">
    <text evidence="10">The sequence shown here is derived from an EMBL/GenBank/DDBJ whole genome shotgun (WGS) entry which is preliminary data.</text>
</comment>
<accession>A0A917GAC1</accession>
<keyword evidence="11" id="KW-1185">Reference proteome</keyword>
<dbReference type="Gene3D" id="3.30.450.40">
    <property type="match status" value="1"/>
</dbReference>
<sequence>MLKNNQEIFQILSEAISEGIVIVDENQEIVSLNSATELMFGYLEGELLNKSLDTLIPKNFHKDHTTYYKKFFENGEKRAMGMDRVLYGIKKDGNTFPLEVGLNPFTIKNKAYVMALVIDISKRVEIEKNLNIKSKALQYASNGIVITDALQKDHPIIYANEAFEKISGYSQDEILNKNCRFLQADDKDQKSIDKIKNALSKGKSCHAVLRNYKKNGNMFWNELHLTPIKNNEAIITHYIGIQNDITQRKLAEENQTHLATILDESLNEIFVFDSSSLLFLSANYGAVKNLGYSMDELKQMTPVDIKPDYSVDGFKKEIDILLGKRVEKLNFETIHQRKNGSTYPVEVHLQLSNLQDKEVFVAIILDITERKRQELFKIKQNQILELMVLDTPLKTILRDIAFLIEDQFEDVFMSVLLLDQEEQKLKSLVAPSLPEAYSNNINSELIGEHLDTSGTNMFLEKELVVSNIETHEYWQNFKHLVLPLGLKSCWSIPILSSKNVVLGTFAIYRKEEREFKNLNKQVVEVGVKLAGIAIEKHLTNKYIEKTQFQLESHAKDLKEQVAEQTKELKIALKKEIELNELKTKFLSLVSHEFKTPLSGILTSAMLLKKYHFEEQQDKRDKHINTISNIVNNLNNILNDFLSVEKLDAGKVTYHFKTFKLSSVLNEVIYNSNMLLKDGQKIKYPENIDELSLHQDEKILELTLSNIIHNAIKYSPENGHIEIKISQKKNQTVFKIKDQGIGIPEADQKNIFNRYFRAENVLTIQGTGIGLNIVKNHIENLGGTLVFRSQEHIGSTFTITLPNKPSNETSMF</sequence>
<dbReference type="EMBL" id="BMFQ01000001">
    <property type="protein sequence ID" value="GGG33415.1"/>
    <property type="molecule type" value="Genomic_DNA"/>
</dbReference>
<name>A0A917GAC1_9FLAO</name>
<dbReference type="GO" id="GO:0000155">
    <property type="term" value="F:phosphorelay sensor kinase activity"/>
    <property type="evidence" value="ECO:0007669"/>
    <property type="project" value="InterPro"/>
</dbReference>
<dbReference type="SMART" id="SM00091">
    <property type="entry name" value="PAS"/>
    <property type="match status" value="3"/>
</dbReference>
<dbReference type="InterPro" id="IPR036890">
    <property type="entry name" value="HATPase_C_sf"/>
</dbReference>
<feature type="domain" description="PAS" evidence="8">
    <location>
        <begin position="135"/>
        <end position="202"/>
    </location>
</feature>
<dbReference type="CDD" id="cd00130">
    <property type="entry name" value="PAS"/>
    <property type="match status" value="3"/>
</dbReference>
<dbReference type="RefSeq" id="WP_188460879.1">
    <property type="nucleotide sequence ID" value="NZ_BMFQ01000001.1"/>
</dbReference>
<dbReference type="Pfam" id="PF13185">
    <property type="entry name" value="GAF_2"/>
    <property type="match status" value="1"/>
</dbReference>
<dbReference type="PRINTS" id="PR00344">
    <property type="entry name" value="BCTRLSENSOR"/>
</dbReference>
<dbReference type="SMART" id="SM00086">
    <property type="entry name" value="PAC"/>
    <property type="match status" value="3"/>
</dbReference>